<feature type="binding site" evidence="8">
    <location>
        <position position="35"/>
    </location>
    <ligand>
        <name>Na(+)</name>
        <dbReference type="ChEBI" id="CHEBI:29101"/>
        <label>1</label>
    </ligand>
</feature>
<sequence>MVYESSYESGRSPFLPDTKRGYWANPSDFIYAGLGLAFRLDVFSMSWFFMMESSVIAFVPIYLISLFLYIIPFIVIQSFLGQFSSSGYISAFRLTPLFKGIGYVTLAVNICVLSYYSIFAMVPLVYMFASMQPTLPWECDGFMKWATNLTKEEEINLCNLYIRNETEMNSTDYRFYNHHIPSVLYFKTLFNDINLFSFDDVEFSMSWQLILCAIIVWSIVILFVYKFFNTEMFGVIVRYTVWTLVGLLTVCLIRFSFLPGSGHVYRRVVIPTWRDIVNGLASIPLYGLSAFGPGWGLFISLSSFNKFKTNIMKNSWLIGLGQLGIIIGLDLLANFTEQYFGEATEYNYYSEVEHVWVLYLSTGSAMSHMAWANLWSIIFYFMLFLAAMLLIIIQLYTILTTIFDEFVSLRERKLEVCIGLVAATAAVSLYFTSNHGVTYFTALTADTYITQTAINLLLLLIVLWIYGRVRFQRDIEFMINERFSTWKINILRFVAPLGMLLALALFIQLAFWEHYFSNLIIDLYAVLLIGVPWLVVPGYAIFCMIKTMGTIKTRFLRCCRPTDWYPVEADDRQQYEKTVGNADITHTLNEVKEEEIIGMFLAYYEHTISNGVIAVFAIIFIVVPWLFIPGYAVYTMRQSMGSFRTRFQRCCRPNDWYPVEQEERQRYEEAMGNADITHQLSLAFRFDVFSLSKIYLIDVNVIYFMPECLLGLFIYIVPFIVLQSFLGQFSSSSYISAFRLTPLYKGLLNSMRKSIGYVALILNICVLSFYSIFAMTALVYMFSSMQSTLPWNCKNYEKWSMNFTKQEKINLCKLYVTNGNDTYYSDHIIAGNNYIPSALYFKTFFETTYGFVDFSMSWQLVLCDIIVWTLVMLFFYKFFNTEMFGIIIRYTIWILLALLSVLLIRFSFLPGSGKVFYSIIVPSWVNFTHSLISMPIYSIYAFGPGWGLFITLASFNKFQTNIMQKSWFIGLGQLAIVIGLNLLANLIKQYFKEVTGGKYYTEVEHVWIPYLSAGSAMTDMAWANLWSILYYFMLFLSAMLTIIMELYTILTTVFDEFTALRKCKVLIGTCLIAATAFISLYFTSYVGFRNFTAILIDTYFTHTMLNLLLILTLLWIYGRERLQRDIKFMTNSEFSTWQINALRFIVPLGLLIILIYFLFEACVTHYLSNQFIAIFALIFIIIPIVLIPTYAVYYVCQSDVNRPNNWYPVELEDRERYEDVSFVDASNNKNQTGEKQTN</sequence>
<evidence type="ECO:0000256" key="4">
    <source>
        <dbReference type="ARBA" id="ARBA00022692"/>
    </source>
</evidence>
<feature type="transmembrane region" description="Helical" evidence="9">
    <location>
        <begin position="967"/>
        <end position="987"/>
    </location>
</feature>
<evidence type="ECO:0000313" key="11">
    <source>
        <dbReference type="Proteomes" id="UP000037069"/>
    </source>
</evidence>
<dbReference type="EMBL" id="JRES01000863">
    <property type="protein sequence ID" value="KNC27695.1"/>
    <property type="molecule type" value="Genomic_DNA"/>
</dbReference>
<feature type="transmembrane region" description="Helical" evidence="9">
    <location>
        <begin position="612"/>
        <end position="634"/>
    </location>
</feature>
<keyword evidence="5" id="KW-0769">Symport</keyword>
<dbReference type="AlphaFoldDB" id="A0A0L0C5Y5"/>
<feature type="transmembrane region" description="Helical" evidence="9">
    <location>
        <begin position="1171"/>
        <end position="1196"/>
    </location>
</feature>
<comment type="subcellular location">
    <subcellularLocation>
        <location evidence="1">Membrane</location>
        <topology evidence="1">Multi-pass membrane protein</topology>
    </subcellularLocation>
</comment>
<feature type="transmembrane region" description="Helical" evidence="9">
    <location>
        <begin position="1099"/>
        <end position="1118"/>
    </location>
</feature>
<feature type="transmembrane region" description="Helical" evidence="9">
    <location>
        <begin position="701"/>
        <end position="722"/>
    </location>
</feature>
<feature type="transmembrane region" description="Helical" evidence="9">
    <location>
        <begin position="887"/>
        <end position="908"/>
    </location>
</feature>
<evidence type="ECO:0000256" key="5">
    <source>
        <dbReference type="ARBA" id="ARBA00022847"/>
    </source>
</evidence>
<dbReference type="OMA" id="ACANKSK"/>
<gene>
    <name evidence="10" type="ORF">FF38_06209</name>
</gene>
<dbReference type="PROSITE" id="PS50267">
    <property type="entry name" value="NA_NEUROTRAN_SYMP_3"/>
    <property type="match status" value="2"/>
</dbReference>
<name>A0A0L0C5Y5_LUCCU</name>
<feature type="transmembrane region" description="Helical" evidence="9">
    <location>
        <begin position="55"/>
        <end position="80"/>
    </location>
</feature>
<evidence type="ECO:0000256" key="1">
    <source>
        <dbReference type="ARBA" id="ARBA00004141"/>
    </source>
</evidence>
<comment type="caution">
    <text evidence="10">The sequence shown here is derived from an EMBL/GenBank/DDBJ whole genome shotgun (WGS) entry which is preliminary data.</text>
</comment>
<organism evidence="10 11">
    <name type="scientific">Lucilia cuprina</name>
    <name type="common">Green bottle fly</name>
    <name type="synonym">Australian sheep blowfly</name>
    <dbReference type="NCBI Taxonomy" id="7375"/>
    <lineage>
        <taxon>Eukaryota</taxon>
        <taxon>Metazoa</taxon>
        <taxon>Ecdysozoa</taxon>
        <taxon>Arthropoda</taxon>
        <taxon>Hexapoda</taxon>
        <taxon>Insecta</taxon>
        <taxon>Pterygota</taxon>
        <taxon>Neoptera</taxon>
        <taxon>Endopterygota</taxon>
        <taxon>Diptera</taxon>
        <taxon>Brachycera</taxon>
        <taxon>Muscomorpha</taxon>
        <taxon>Oestroidea</taxon>
        <taxon>Calliphoridae</taxon>
        <taxon>Luciliinae</taxon>
        <taxon>Lucilia</taxon>
    </lineage>
</organism>
<protein>
    <submittedName>
        <fullName evidence="10">Uncharacterized protein</fullName>
    </submittedName>
</protein>
<feature type="transmembrane region" description="Helical" evidence="9">
    <location>
        <begin position="377"/>
        <end position="402"/>
    </location>
</feature>
<evidence type="ECO:0000313" key="10">
    <source>
        <dbReference type="EMBL" id="KNC27695.1"/>
    </source>
</evidence>
<dbReference type="Pfam" id="PF00209">
    <property type="entry name" value="SNF"/>
    <property type="match status" value="2"/>
</dbReference>
<keyword evidence="8" id="KW-0915">Sodium</keyword>
<dbReference type="GO" id="GO:0005886">
    <property type="term" value="C:plasma membrane"/>
    <property type="evidence" value="ECO:0007669"/>
    <property type="project" value="TreeGrafter"/>
</dbReference>
<feature type="transmembrane region" description="Helical" evidence="9">
    <location>
        <begin position="934"/>
        <end position="955"/>
    </location>
</feature>
<evidence type="ECO:0000256" key="3">
    <source>
        <dbReference type="ARBA" id="ARBA00022448"/>
    </source>
</evidence>
<feature type="transmembrane region" description="Helical" evidence="9">
    <location>
        <begin position="101"/>
        <end position="128"/>
    </location>
</feature>
<feature type="transmembrane region" description="Helical" evidence="9">
    <location>
        <begin position="283"/>
        <end position="304"/>
    </location>
</feature>
<reference evidence="10 11" key="1">
    <citation type="journal article" date="2015" name="Nat. Commun.">
        <title>Lucilia cuprina genome unlocks parasitic fly biology to underpin future interventions.</title>
        <authorList>
            <person name="Anstead C.A."/>
            <person name="Korhonen P.K."/>
            <person name="Young N.D."/>
            <person name="Hall R.S."/>
            <person name="Jex A.R."/>
            <person name="Murali S.C."/>
            <person name="Hughes D.S."/>
            <person name="Lee S.F."/>
            <person name="Perry T."/>
            <person name="Stroehlein A.J."/>
            <person name="Ansell B.R."/>
            <person name="Breugelmans B."/>
            <person name="Hofmann A."/>
            <person name="Qu J."/>
            <person name="Dugan S."/>
            <person name="Lee S.L."/>
            <person name="Chao H."/>
            <person name="Dinh H."/>
            <person name="Han Y."/>
            <person name="Doddapaneni H.V."/>
            <person name="Worley K.C."/>
            <person name="Muzny D.M."/>
            <person name="Ioannidis P."/>
            <person name="Waterhouse R.M."/>
            <person name="Zdobnov E.M."/>
            <person name="James P.J."/>
            <person name="Bagnall N.H."/>
            <person name="Kotze A.C."/>
            <person name="Gibbs R.A."/>
            <person name="Richards S."/>
            <person name="Batterham P."/>
            <person name="Gasser R.B."/>
        </authorList>
    </citation>
    <scope>NUCLEOTIDE SEQUENCE [LARGE SCALE GENOMIC DNA]</scope>
    <source>
        <strain evidence="10 11">LS</strain>
        <tissue evidence="10">Full body</tissue>
    </source>
</reference>
<feature type="transmembrane region" description="Helical" evidence="9">
    <location>
        <begin position="1139"/>
        <end position="1159"/>
    </location>
</feature>
<evidence type="ECO:0000256" key="2">
    <source>
        <dbReference type="ARBA" id="ARBA00006459"/>
    </source>
</evidence>
<dbReference type="InterPro" id="IPR000175">
    <property type="entry name" value="Na/ntran_symport"/>
</dbReference>
<proteinExistence type="inferred from homology"/>
<feature type="transmembrane region" description="Helical" evidence="9">
    <location>
        <begin position="1065"/>
        <end position="1087"/>
    </location>
</feature>
<feature type="transmembrane region" description="Helical" evidence="9">
    <location>
        <begin position="523"/>
        <end position="545"/>
    </location>
</feature>
<dbReference type="InterPro" id="IPR037272">
    <property type="entry name" value="SNS_sf"/>
</dbReference>
<keyword evidence="8" id="KW-0479">Metal-binding</keyword>
<evidence type="ECO:0000256" key="8">
    <source>
        <dbReference type="PIRSR" id="PIRSR600175-1"/>
    </source>
</evidence>
<dbReference type="PRINTS" id="PR00176">
    <property type="entry name" value="NANEUSMPORT"/>
</dbReference>
<accession>A0A0L0C5Y5</accession>
<dbReference type="GO" id="GO:0015375">
    <property type="term" value="F:glycine:sodium symporter activity"/>
    <property type="evidence" value="ECO:0007669"/>
    <property type="project" value="TreeGrafter"/>
</dbReference>
<feature type="transmembrane region" description="Helical" evidence="9">
    <location>
        <begin position="490"/>
        <end position="511"/>
    </location>
</feature>
<keyword evidence="7 9" id="KW-0472">Membrane</keyword>
<dbReference type="Proteomes" id="UP000037069">
    <property type="component" value="Unassembled WGS sequence"/>
</dbReference>
<feature type="transmembrane region" description="Helical" evidence="9">
    <location>
        <begin position="237"/>
        <end position="257"/>
    </location>
</feature>
<keyword evidence="4 9" id="KW-0812">Transmembrane</keyword>
<dbReference type="GO" id="GO:0046872">
    <property type="term" value="F:metal ion binding"/>
    <property type="evidence" value="ECO:0007669"/>
    <property type="project" value="UniProtKB-KW"/>
</dbReference>
<dbReference type="SUPFAM" id="SSF161070">
    <property type="entry name" value="SNF-like"/>
    <property type="match status" value="2"/>
</dbReference>
<dbReference type="PANTHER" id="PTHR11616">
    <property type="entry name" value="SODIUM/CHLORIDE DEPENDENT TRANSPORTER"/>
    <property type="match status" value="1"/>
</dbReference>
<evidence type="ECO:0000256" key="6">
    <source>
        <dbReference type="ARBA" id="ARBA00022989"/>
    </source>
</evidence>
<keyword evidence="11" id="KW-1185">Reference proteome</keyword>
<feature type="transmembrane region" description="Helical" evidence="9">
    <location>
        <begin position="755"/>
        <end position="782"/>
    </location>
</feature>
<comment type="similarity">
    <text evidence="2">Belongs to the sodium:neurotransmitter symporter (SNF) (TC 2.A.22) family.</text>
</comment>
<keyword evidence="3" id="KW-0813">Transport</keyword>
<dbReference type="PANTHER" id="PTHR11616:SF240">
    <property type="entry name" value="BLOATED TUBULES, ISOFORM B-RELATED"/>
    <property type="match status" value="1"/>
</dbReference>
<feature type="transmembrane region" description="Helical" evidence="9">
    <location>
        <begin position="205"/>
        <end position="225"/>
    </location>
</feature>
<evidence type="ECO:0000256" key="9">
    <source>
        <dbReference type="SAM" id="Phobius"/>
    </source>
</evidence>
<feature type="transmembrane region" description="Helical" evidence="9">
    <location>
        <begin position="414"/>
        <end position="432"/>
    </location>
</feature>
<feature type="transmembrane region" description="Helical" evidence="9">
    <location>
        <begin position="452"/>
        <end position="469"/>
    </location>
</feature>
<evidence type="ECO:0000256" key="7">
    <source>
        <dbReference type="ARBA" id="ARBA00023136"/>
    </source>
</evidence>
<feature type="transmembrane region" description="Helical" evidence="9">
    <location>
        <begin position="316"/>
        <end position="335"/>
    </location>
</feature>
<feature type="transmembrane region" description="Helical" evidence="9">
    <location>
        <begin position="1028"/>
        <end position="1053"/>
    </location>
</feature>
<feature type="transmembrane region" description="Helical" evidence="9">
    <location>
        <begin position="29"/>
        <end position="49"/>
    </location>
</feature>
<feature type="binding site" evidence="8">
    <location>
        <position position="37"/>
    </location>
    <ligand>
        <name>Na(+)</name>
        <dbReference type="ChEBI" id="CHEBI:29101"/>
        <label>1</label>
    </ligand>
</feature>
<keyword evidence="6 9" id="KW-1133">Transmembrane helix</keyword>
<dbReference type="OrthoDB" id="10309186at2759"/>
<feature type="transmembrane region" description="Helical" evidence="9">
    <location>
        <begin position="856"/>
        <end position="875"/>
    </location>
</feature>